<gene>
    <name evidence="1" type="ORF">CTLFYP3_02061</name>
</gene>
<organism evidence="1">
    <name type="scientific">Clostridium tertium</name>
    <dbReference type="NCBI Taxonomy" id="1559"/>
    <lineage>
        <taxon>Bacteria</taxon>
        <taxon>Bacillati</taxon>
        <taxon>Bacillota</taxon>
        <taxon>Clostridia</taxon>
        <taxon>Eubacteriales</taxon>
        <taxon>Clostridiaceae</taxon>
        <taxon>Clostridium</taxon>
    </lineage>
</organism>
<evidence type="ECO:0000313" key="1">
    <source>
        <dbReference type="EMBL" id="VYU32421.1"/>
    </source>
</evidence>
<reference evidence="1" key="1">
    <citation type="submission" date="2019-11" db="EMBL/GenBank/DDBJ databases">
        <authorList>
            <person name="Feng L."/>
        </authorList>
    </citation>
    <scope>NUCLEOTIDE SEQUENCE</scope>
    <source>
        <strain evidence="1">CTertiumLFYP3</strain>
    </source>
</reference>
<dbReference type="AlphaFoldDB" id="A0A6N3E0Z1"/>
<proteinExistence type="predicted"/>
<dbReference type="RefSeq" id="WP_421755646.1">
    <property type="nucleotide sequence ID" value="NZ_CACRTO010000020.1"/>
</dbReference>
<accession>A0A6N3E0Z1</accession>
<dbReference type="EMBL" id="CACRTO010000020">
    <property type="protein sequence ID" value="VYU32421.1"/>
    <property type="molecule type" value="Genomic_DNA"/>
</dbReference>
<sequence length="40" mass="4666">MDITINISKIILETDRLILRPWKETNLNEFFQYASILGVG</sequence>
<protein>
    <submittedName>
        <fullName evidence="1">Uncharacterized protein</fullName>
    </submittedName>
</protein>
<name>A0A6N3E0Z1_9CLOT</name>